<dbReference type="AlphaFoldDB" id="A0A564ZBS3"/>
<proteinExistence type="predicted"/>
<protein>
    <submittedName>
        <fullName evidence="1">Uncharacterized protein</fullName>
    </submittedName>
</protein>
<gene>
    <name evidence="1" type="ORF">WMSIL1_LOCUS14412</name>
</gene>
<sequence length="89" mass="10114">MGVQSKLEEIEVMEQDPPPLSEIKTGYTPTTSASATDIAHDYSRYENLDTPTPIRSSDIMAYTTRFDLSKYSASLSFCLWLLRLIFMLI</sequence>
<keyword evidence="2" id="KW-1185">Reference proteome</keyword>
<dbReference type="Proteomes" id="UP000321570">
    <property type="component" value="Unassembled WGS sequence"/>
</dbReference>
<evidence type="ECO:0000313" key="1">
    <source>
        <dbReference type="EMBL" id="VUZ56886.1"/>
    </source>
</evidence>
<reference evidence="1 2" key="1">
    <citation type="submission" date="2019-07" db="EMBL/GenBank/DDBJ databases">
        <authorList>
            <person name="Jastrzebski P J."/>
            <person name="Paukszto L."/>
            <person name="Jastrzebski P J."/>
        </authorList>
    </citation>
    <scope>NUCLEOTIDE SEQUENCE [LARGE SCALE GENOMIC DNA]</scope>
    <source>
        <strain evidence="1 2">WMS-il1</strain>
    </source>
</reference>
<evidence type="ECO:0000313" key="2">
    <source>
        <dbReference type="Proteomes" id="UP000321570"/>
    </source>
</evidence>
<organism evidence="1 2">
    <name type="scientific">Hymenolepis diminuta</name>
    <name type="common">Rat tapeworm</name>
    <dbReference type="NCBI Taxonomy" id="6216"/>
    <lineage>
        <taxon>Eukaryota</taxon>
        <taxon>Metazoa</taxon>
        <taxon>Spiralia</taxon>
        <taxon>Lophotrochozoa</taxon>
        <taxon>Platyhelminthes</taxon>
        <taxon>Cestoda</taxon>
        <taxon>Eucestoda</taxon>
        <taxon>Cyclophyllidea</taxon>
        <taxon>Hymenolepididae</taxon>
        <taxon>Hymenolepis</taxon>
    </lineage>
</organism>
<dbReference type="EMBL" id="CABIJS010000708">
    <property type="protein sequence ID" value="VUZ56886.1"/>
    <property type="molecule type" value="Genomic_DNA"/>
</dbReference>
<name>A0A564ZBS3_HYMDI</name>
<accession>A0A564ZBS3</accession>